<evidence type="ECO:0000256" key="4">
    <source>
        <dbReference type="ARBA" id="ARBA00022597"/>
    </source>
</evidence>
<feature type="domain" description="PTS EIIA type-1" evidence="14">
    <location>
        <begin position="26"/>
        <end position="133"/>
    </location>
</feature>
<evidence type="ECO:0000256" key="13">
    <source>
        <dbReference type="SAM" id="Phobius"/>
    </source>
</evidence>
<dbReference type="PROSITE" id="PS51093">
    <property type="entry name" value="PTS_EIIA_TYPE_1"/>
    <property type="match status" value="1"/>
</dbReference>
<dbReference type="PROSITE" id="PS01035">
    <property type="entry name" value="PTS_EIIB_TYPE_1_CYS"/>
    <property type="match status" value="1"/>
</dbReference>
<proteinExistence type="predicted"/>
<evidence type="ECO:0000256" key="9">
    <source>
        <dbReference type="ARBA" id="ARBA00022989"/>
    </source>
</evidence>
<dbReference type="InterPro" id="IPR001996">
    <property type="entry name" value="PTS_IIB_1"/>
</dbReference>
<dbReference type="Gene3D" id="2.70.70.10">
    <property type="entry name" value="Glucose Permease (Domain IIA)"/>
    <property type="match status" value="1"/>
</dbReference>
<feature type="transmembrane region" description="Helical" evidence="13">
    <location>
        <begin position="605"/>
        <end position="627"/>
    </location>
</feature>
<dbReference type="KEGG" id="salx:SALLE_v1c09630"/>
<dbReference type="GO" id="GO:0090563">
    <property type="term" value="F:protein-phosphocysteine-sugar phosphotransferase activity"/>
    <property type="evidence" value="ECO:0007669"/>
    <property type="project" value="TreeGrafter"/>
</dbReference>
<dbReference type="InterPro" id="IPR036878">
    <property type="entry name" value="Glu_permease_IIB"/>
</dbReference>
<evidence type="ECO:0000256" key="7">
    <source>
        <dbReference type="ARBA" id="ARBA00022692"/>
    </source>
</evidence>
<dbReference type="InterPro" id="IPR018113">
    <property type="entry name" value="PTrfase_EIIB_Cys"/>
</dbReference>
<keyword evidence="7 13" id="KW-0812">Transmembrane</keyword>
<feature type="coiled-coil region" evidence="12">
    <location>
        <begin position="705"/>
        <end position="739"/>
    </location>
</feature>
<keyword evidence="2" id="KW-0813">Transport</keyword>
<dbReference type="GO" id="GO:0005886">
    <property type="term" value="C:plasma membrane"/>
    <property type="evidence" value="ECO:0007669"/>
    <property type="project" value="UniProtKB-SubCell"/>
</dbReference>
<keyword evidence="8" id="KW-0418">Kinase</keyword>
<dbReference type="InterPro" id="IPR003352">
    <property type="entry name" value="PTS_EIIC"/>
</dbReference>
<dbReference type="Pfam" id="PF00367">
    <property type="entry name" value="PTS_EIIB"/>
    <property type="match status" value="1"/>
</dbReference>
<evidence type="ECO:0000313" key="18">
    <source>
        <dbReference type="Proteomes" id="UP000254792"/>
    </source>
</evidence>
<dbReference type="Proteomes" id="UP000254792">
    <property type="component" value="Chromosome"/>
</dbReference>
<dbReference type="PANTHER" id="PTHR30175">
    <property type="entry name" value="PHOSPHOTRANSFERASE SYSTEM TRANSPORT PROTEIN"/>
    <property type="match status" value="1"/>
</dbReference>
<evidence type="ECO:0000256" key="11">
    <source>
        <dbReference type="PROSITE-ProRule" id="PRU00421"/>
    </source>
</evidence>
<dbReference type="GO" id="GO:0008982">
    <property type="term" value="F:protein-N(PI)-phosphohistidine-sugar phosphotransferase activity"/>
    <property type="evidence" value="ECO:0007669"/>
    <property type="project" value="InterPro"/>
</dbReference>
<feature type="transmembrane region" description="Helical" evidence="13">
    <location>
        <begin position="564"/>
        <end position="585"/>
    </location>
</feature>
<dbReference type="InterPro" id="IPR001127">
    <property type="entry name" value="PTS_EIIA_1_perm"/>
</dbReference>
<feature type="domain" description="PTS EIIB type-1" evidence="15">
    <location>
        <begin position="172"/>
        <end position="254"/>
    </location>
</feature>
<dbReference type="PROSITE" id="PS51103">
    <property type="entry name" value="PTS_EIIC_TYPE_1"/>
    <property type="match status" value="1"/>
</dbReference>
<dbReference type="EMBL" id="CP031376">
    <property type="protein sequence ID" value="AXK51633.1"/>
    <property type="molecule type" value="Genomic_DNA"/>
</dbReference>
<dbReference type="CDD" id="cd00212">
    <property type="entry name" value="PTS_IIB_glc"/>
    <property type="match status" value="1"/>
</dbReference>
<keyword evidence="3" id="KW-1003">Cell membrane</keyword>
<dbReference type="SUPFAM" id="SSF55604">
    <property type="entry name" value="Glucose permease domain IIB"/>
    <property type="match status" value="1"/>
</dbReference>
<gene>
    <name evidence="17" type="primary">bglP</name>
    <name evidence="17" type="ORF">SALLE_v1c09630</name>
</gene>
<keyword evidence="10 13" id="KW-0472">Membrane</keyword>
<evidence type="ECO:0000256" key="1">
    <source>
        <dbReference type="ARBA" id="ARBA00004651"/>
    </source>
</evidence>
<evidence type="ECO:0000256" key="12">
    <source>
        <dbReference type="SAM" id="Coils"/>
    </source>
</evidence>
<dbReference type="AlphaFoldDB" id="A0A345Z4V4"/>
<dbReference type="Pfam" id="PF02378">
    <property type="entry name" value="PTS_EIIC"/>
    <property type="match status" value="1"/>
</dbReference>
<feature type="transmembrane region" description="Helical" evidence="13">
    <location>
        <begin position="430"/>
        <end position="448"/>
    </location>
</feature>
<feature type="transmembrane region" description="Helical" evidence="13">
    <location>
        <begin position="481"/>
        <end position="499"/>
    </location>
</feature>
<feature type="domain" description="PTS EIIC type-1" evidence="16">
    <location>
        <begin position="266"/>
        <end position="640"/>
    </location>
</feature>
<dbReference type="InterPro" id="IPR011055">
    <property type="entry name" value="Dup_hybrid_motif"/>
</dbReference>
<evidence type="ECO:0000256" key="3">
    <source>
        <dbReference type="ARBA" id="ARBA00022475"/>
    </source>
</evidence>
<dbReference type="Gene3D" id="3.30.1360.60">
    <property type="entry name" value="Glucose permease domain IIB"/>
    <property type="match status" value="1"/>
</dbReference>
<evidence type="ECO:0000259" key="16">
    <source>
        <dbReference type="PROSITE" id="PS51103"/>
    </source>
</evidence>
<keyword evidence="4" id="KW-0762">Sugar transport</keyword>
<protein>
    <submittedName>
        <fullName evidence="17">PTS system, beta-glucoside-specific IIA component</fullName>
    </submittedName>
</protein>
<dbReference type="Pfam" id="PF00358">
    <property type="entry name" value="PTS_EIIA_1"/>
    <property type="match status" value="1"/>
</dbReference>
<evidence type="ECO:0000256" key="5">
    <source>
        <dbReference type="ARBA" id="ARBA00022679"/>
    </source>
</evidence>
<dbReference type="GO" id="GO:0009401">
    <property type="term" value="P:phosphoenolpyruvate-dependent sugar phosphotransferase system"/>
    <property type="evidence" value="ECO:0007669"/>
    <property type="project" value="UniProtKB-KW"/>
</dbReference>
<keyword evidence="18" id="KW-1185">Reference proteome</keyword>
<dbReference type="InterPro" id="IPR013013">
    <property type="entry name" value="PTS_EIIC_1"/>
</dbReference>
<feature type="transmembrane region" description="Helical" evidence="13">
    <location>
        <begin position="264"/>
        <end position="292"/>
    </location>
</feature>
<evidence type="ECO:0000259" key="15">
    <source>
        <dbReference type="PROSITE" id="PS51098"/>
    </source>
</evidence>
<keyword evidence="9 13" id="KW-1133">Transmembrane helix</keyword>
<keyword evidence="12" id="KW-0175">Coiled coil</keyword>
<keyword evidence="6" id="KW-0598">Phosphotransferase system</keyword>
<feature type="transmembrane region" description="Helical" evidence="13">
    <location>
        <begin position="312"/>
        <end position="333"/>
    </location>
</feature>
<accession>A0A345Z4V4</accession>
<dbReference type="PROSITE" id="PS51098">
    <property type="entry name" value="PTS_EIIB_TYPE_1"/>
    <property type="match status" value="1"/>
</dbReference>
<dbReference type="GO" id="GO:0016301">
    <property type="term" value="F:kinase activity"/>
    <property type="evidence" value="ECO:0007669"/>
    <property type="project" value="UniProtKB-KW"/>
</dbReference>
<evidence type="ECO:0000256" key="2">
    <source>
        <dbReference type="ARBA" id="ARBA00022448"/>
    </source>
</evidence>
<evidence type="ECO:0000256" key="10">
    <source>
        <dbReference type="ARBA" id="ARBA00023136"/>
    </source>
</evidence>
<dbReference type="InterPro" id="IPR050558">
    <property type="entry name" value="PTS_Sugar-Specific_Components"/>
</dbReference>
<feature type="transmembrane region" description="Helical" evidence="13">
    <location>
        <begin position="454"/>
        <end position="474"/>
    </location>
</feature>
<evidence type="ECO:0000256" key="8">
    <source>
        <dbReference type="ARBA" id="ARBA00022777"/>
    </source>
</evidence>
<dbReference type="OrthoDB" id="400707at2"/>
<keyword evidence="5" id="KW-0808">Transferase</keyword>
<dbReference type="SUPFAM" id="SSF51261">
    <property type="entry name" value="Duplicated hybrid motif"/>
    <property type="match status" value="1"/>
</dbReference>
<comment type="subcellular location">
    <subcellularLocation>
        <location evidence="1">Cell membrane</location>
        <topology evidence="1">Multi-pass membrane protein</topology>
    </subcellularLocation>
</comment>
<evidence type="ECO:0000313" key="17">
    <source>
        <dbReference type="EMBL" id="AXK51633.1"/>
    </source>
</evidence>
<sequence>MSGNKKVIEIFAPCDGWVDDIKNLDDPIFSQLVLGDGIYIKPSSNVMNCVIDEGKVSLLVETKHAIYFEKQTIPILMHTGLQSDKYQENSFESLVKVNDLVNHNSKVLSFDKKFLKSLNMATPILVDPNYLDQVEIKKLKLAQEVKQGEVIATITILDKAKVKPKKVKKDYSPISQDIIQFLGGEDNLKNINNCMTRLRVVVHNKDLIQEAKIKEIDIVKGLNWSGDELQIIIGGEVYKVKGNIDFILSNSTGPKTKVSFGKKILSTLSGVISPIIPVLIVTGLLYSLQSILTISKVIVIPESGDLTQTDPLSAIFIASSSVGLAVLGTFFSWSIARYFKGNETMALLIALSLSSHLLLGAGGYLGNGHGVLANDGVGWKLFSIGGQNVYFKSIYGTILPFVGAVSFYLIFDKWVKTWMPVSVDPIFRPFISFITTIGLSFFLFSPFLGMIEQLVGIGAAWVMSIPFGIGSGLLALLMQPIVLLGGHLALFAVFSPSIAAGVPTIYITCVRIAELGQVGALIGVIIRSKVLETRRQGLSFLLPATLGITEPVIYGVNLQKVRPLVIGCIASGIAGVIAGLLNLQADHLGGFGILGVLSFDKTSSMLWFLLVAGISIGLGLLGTLIFYSERVDEYKGLVKIEKQLYKVSSKQLAGKVKIVDWEYYNDFKTIEELVKNNNSNYLELEKNFIKKAKLIDVIKANQAKKIVDENKIQQLQSQLEQVNLNINQLQQLNSQVNDTVINKTKTLIAKINPENKEKLENNLSYFLNSVGVNYDGLELVLMK</sequence>
<reference evidence="17 18" key="1">
    <citation type="submission" date="2018-07" db="EMBL/GenBank/DDBJ databases">
        <title>Complete genome sequence of Spiroplasma alleghenense PLHS-1 (ATCC 51752).</title>
        <authorList>
            <person name="Chou L."/>
            <person name="Lee T.-Y."/>
            <person name="Tsai Y.-M."/>
            <person name="Kuo C.-H."/>
        </authorList>
    </citation>
    <scope>NUCLEOTIDE SEQUENCE [LARGE SCALE GENOMIC DNA]</scope>
    <source>
        <strain evidence="17 18">PLHS-1</strain>
    </source>
</reference>
<evidence type="ECO:0000259" key="14">
    <source>
        <dbReference type="PROSITE" id="PS51093"/>
    </source>
</evidence>
<organism evidence="17 18">
    <name type="scientific">Spiroplasma alleghenense</name>
    <dbReference type="NCBI Taxonomy" id="216931"/>
    <lineage>
        <taxon>Bacteria</taxon>
        <taxon>Bacillati</taxon>
        <taxon>Mycoplasmatota</taxon>
        <taxon>Mollicutes</taxon>
        <taxon>Entomoplasmatales</taxon>
        <taxon>Spiroplasmataceae</taxon>
        <taxon>Spiroplasma</taxon>
    </lineage>
</organism>
<dbReference type="RefSeq" id="WP_115558526.1">
    <property type="nucleotide sequence ID" value="NZ_CP031376.1"/>
</dbReference>
<name>A0A345Z4V4_9MOLU</name>
<feature type="transmembrane region" description="Helical" evidence="13">
    <location>
        <begin position="389"/>
        <end position="410"/>
    </location>
</feature>
<feature type="active site" description="Phosphocysteine intermediate; for EIIB activity" evidence="11">
    <location>
        <position position="194"/>
    </location>
</feature>
<dbReference type="PANTHER" id="PTHR30175:SF1">
    <property type="entry name" value="PTS SYSTEM ARBUTIN-, CELLOBIOSE-, AND SALICIN-SPECIFIC EIIBC COMPONENT-RELATED"/>
    <property type="match status" value="1"/>
</dbReference>
<evidence type="ECO:0000256" key="6">
    <source>
        <dbReference type="ARBA" id="ARBA00022683"/>
    </source>
</evidence>